<gene>
    <name evidence="1" type="ORF">Sradi_0238700</name>
</gene>
<protein>
    <submittedName>
        <fullName evidence="1">Uncharacterized protein</fullName>
    </submittedName>
</protein>
<evidence type="ECO:0000313" key="1">
    <source>
        <dbReference type="EMBL" id="KAL0435308.1"/>
    </source>
</evidence>
<sequence>MDESEFRQLLDLFPVVRSRDYHADFYSSRQSRSGPSEEVRHNFAIQCFQFSSCLPVSDIRICSQVNEWHDAWNTEDNRVTESWFMVIYHDRSILGKTKISCRAEVKLFKATTELKFFKNLQA</sequence>
<name>A0AAW2W1R2_SESRA</name>
<dbReference type="AlphaFoldDB" id="A0AAW2W1R2"/>
<accession>A0AAW2W1R2</accession>
<dbReference type="EMBL" id="JACGWJ010000002">
    <property type="protein sequence ID" value="KAL0435308.1"/>
    <property type="molecule type" value="Genomic_DNA"/>
</dbReference>
<reference evidence="1" key="1">
    <citation type="submission" date="2020-06" db="EMBL/GenBank/DDBJ databases">
        <authorList>
            <person name="Li T."/>
            <person name="Hu X."/>
            <person name="Zhang T."/>
            <person name="Song X."/>
            <person name="Zhang H."/>
            <person name="Dai N."/>
            <person name="Sheng W."/>
            <person name="Hou X."/>
            <person name="Wei L."/>
        </authorList>
    </citation>
    <scope>NUCLEOTIDE SEQUENCE</scope>
    <source>
        <strain evidence="1">G02</strain>
        <tissue evidence="1">Leaf</tissue>
    </source>
</reference>
<organism evidence="1">
    <name type="scientific">Sesamum radiatum</name>
    <name type="common">Black benniseed</name>
    <dbReference type="NCBI Taxonomy" id="300843"/>
    <lineage>
        <taxon>Eukaryota</taxon>
        <taxon>Viridiplantae</taxon>
        <taxon>Streptophyta</taxon>
        <taxon>Embryophyta</taxon>
        <taxon>Tracheophyta</taxon>
        <taxon>Spermatophyta</taxon>
        <taxon>Magnoliopsida</taxon>
        <taxon>eudicotyledons</taxon>
        <taxon>Gunneridae</taxon>
        <taxon>Pentapetalae</taxon>
        <taxon>asterids</taxon>
        <taxon>lamiids</taxon>
        <taxon>Lamiales</taxon>
        <taxon>Pedaliaceae</taxon>
        <taxon>Sesamum</taxon>
    </lineage>
</organism>
<reference evidence="1" key="2">
    <citation type="journal article" date="2024" name="Plant">
        <title>Genomic evolution and insights into agronomic trait innovations of Sesamum species.</title>
        <authorList>
            <person name="Miao H."/>
            <person name="Wang L."/>
            <person name="Qu L."/>
            <person name="Liu H."/>
            <person name="Sun Y."/>
            <person name="Le M."/>
            <person name="Wang Q."/>
            <person name="Wei S."/>
            <person name="Zheng Y."/>
            <person name="Lin W."/>
            <person name="Duan Y."/>
            <person name="Cao H."/>
            <person name="Xiong S."/>
            <person name="Wang X."/>
            <person name="Wei L."/>
            <person name="Li C."/>
            <person name="Ma Q."/>
            <person name="Ju M."/>
            <person name="Zhao R."/>
            <person name="Li G."/>
            <person name="Mu C."/>
            <person name="Tian Q."/>
            <person name="Mei H."/>
            <person name="Zhang T."/>
            <person name="Gao T."/>
            <person name="Zhang H."/>
        </authorList>
    </citation>
    <scope>NUCLEOTIDE SEQUENCE</scope>
    <source>
        <strain evidence="1">G02</strain>
    </source>
</reference>
<proteinExistence type="predicted"/>
<dbReference type="PANTHER" id="PTHR35312:SF1">
    <property type="entry name" value="OS07G0641800 PROTEIN"/>
    <property type="match status" value="1"/>
</dbReference>
<dbReference type="PANTHER" id="PTHR35312">
    <property type="entry name" value="OS07G0641800 PROTEIN"/>
    <property type="match status" value="1"/>
</dbReference>
<comment type="caution">
    <text evidence="1">The sequence shown here is derived from an EMBL/GenBank/DDBJ whole genome shotgun (WGS) entry which is preliminary data.</text>
</comment>